<dbReference type="EMBL" id="HBUE01207593">
    <property type="protein sequence ID" value="CAG6532944.1"/>
    <property type="molecule type" value="Transcribed_RNA"/>
</dbReference>
<dbReference type="EMBL" id="HBUE01313897">
    <property type="protein sequence ID" value="CAG6584814.1"/>
    <property type="molecule type" value="Transcribed_RNA"/>
</dbReference>
<keyword evidence="2" id="KW-0732">Signal</keyword>
<evidence type="ECO:0000256" key="1">
    <source>
        <dbReference type="SAM" id="MobiDB-lite"/>
    </source>
</evidence>
<feature type="region of interest" description="Disordered" evidence="1">
    <location>
        <begin position="34"/>
        <end position="54"/>
    </location>
</feature>
<dbReference type="AlphaFoldDB" id="A0A8D8P169"/>
<accession>A0A8D8P169</accession>
<feature type="signal peptide" evidence="2">
    <location>
        <begin position="1"/>
        <end position="22"/>
    </location>
</feature>
<evidence type="ECO:0000256" key="2">
    <source>
        <dbReference type="SAM" id="SignalP"/>
    </source>
</evidence>
<dbReference type="EMBL" id="HBUE01313899">
    <property type="protein sequence ID" value="CAG6584816.1"/>
    <property type="molecule type" value="Transcribed_RNA"/>
</dbReference>
<feature type="chain" id="PRO_5036428472" evidence="2">
    <location>
        <begin position="23"/>
        <end position="179"/>
    </location>
</feature>
<dbReference type="EMBL" id="HBUE01207591">
    <property type="protein sequence ID" value="CAG6532943.1"/>
    <property type="molecule type" value="Transcribed_RNA"/>
</dbReference>
<reference evidence="3" key="1">
    <citation type="submission" date="2021-05" db="EMBL/GenBank/DDBJ databases">
        <authorList>
            <person name="Alioto T."/>
            <person name="Alioto T."/>
            <person name="Gomez Garrido J."/>
        </authorList>
    </citation>
    <scope>NUCLEOTIDE SEQUENCE</scope>
</reference>
<sequence length="179" mass="19973">MKSSKLLCVVLFATLCIQPSRALPLLDYFTSEPLRDGGSGEPDQPQSDSTDVGSYADSPMIRYDTVVPVLRVVLTPIGRMLQPMIERWLVARFGPYIETVGRALESFSNFATENVSFQTGDTYYTKSDLVDGYGYNSLIINLPSGRSITVLTHKSSRKLNILDEFPQLTEALNEVRKLQ</sequence>
<name>A0A8D8P169_CULPI</name>
<proteinExistence type="predicted"/>
<evidence type="ECO:0000313" key="3">
    <source>
        <dbReference type="EMBL" id="CAG6584815.1"/>
    </source>
</evidence>
<organism evidence="3">
    <name type="scientific">Culex pipiens</name>
    <name type="common">House mosquito</name>
    <dbReference type="NCBI Taxonomy" id="7175"/>
    <lineage>
        <taxon>Eukaryota</taxon>
        <taxon>Metazoa</taxon>
        <taxon>Ecdysozoa</taxon>
        <taxon>Arthropoda</taxon>
        <taxon>Hexapoda</taxon>
        <taxon>Insecta</taxon>
        <taxon>Pterygota</taxon>
        <taxon>Neoptera</taxon>
        <taxon>Endopterygota</taxon>
        <taxon>Diptera</taxon>
        <taxon>Nematocera</taxon>
        <taxon>Culicoidea</taxon>
        <taxon>Culicidae</taxon>
        <taxon>Culicinae</taxon>
        <taxon>Culicini</taxon>
        <taxon>Culex</taxon>
        <taxon>Culex</taxon>
    </lineage>
</organism>
<dbReference type="EMBL" id="HBUE01207590">
    <property type="protein sequence ID" value="CAG6532942.1"/>
    <property type="molecule type" value="Transcribed_RNA"/>
</dbReference>
<protein>
    <submittedName>
        <fullName evidence="3">(northern house mosquito) hypothetical protein</fullName>
    </submittedName>
</protein>
<dbReference type="EMBL" id="HBUE01313898">
    <property type="protein sequence ID" value="CAG6584815.1"/>
    <property type="molecule type" value="Transcribed_RNA"/>
</dbReference>